<protein>
    <recommendedName>
        <fullName evidence="3">WG repeat-containing protein</fullName>
    </recommendedName>
</protein>
<accession>A0A3R6J4E7</accession>
<proteinExistence type="predicted"/>
<comment type="caution">
    <text evidence="1">The sequence shown here is derived from an EMBL/GenBank/DDBJ whole genome shotgun (WGS) entry which is preliminary data.</text>
</comment>
<evidence type="ECO:0000313" key="1">
    <source>
        <dbReference type="EMBL" id="RHC83513.1"/>
    </source>
</evidence>
<reference evidence="1 2" key="1">
    <citation type="submission" date="2018-08" db="EMBL/GenBank/DDBJ databases">
        <title>A genome reference for cultivated species of the human gut microbiota.</title>
        <authorList>
            <person name="Zou Y."/>
            <person name="Xue W."/>
            <person name="Luo G."/>
        </authorList>
    </citation>
    <scope>NUCLEOTIDE SEQUENCE [LARGE SCALE GENOMIC DNA]</scope>
    <source>
        <strain evidence="1 2">AM34-17</strain>
    </source>
</reference>
<dbReference type="EMBL" id="QSII01000017">
    <property type="protein sequence ID" value="RHC83513.1"/>
    <property type="molecule type" value="Genomic_DNA"/>
</dbReference>
<evidence type="ECO:0000313" key="2">
    <source>
        <dbReference type="Proteomes" id="UP000286260"/>
    </source>
</evidence>
<dbReference type="AlphaFoldDB" id="A0A3R6J4E7"/>
<dbReference type="Proteomes" id="UP000286260">
    <property type="component" value="Unassembled WGS sequence"/>
</dbReference>
<organism evidence="1 2">
    <name type="scientific">Parabacteroides merdae</name>
    <dbReference type="NCBI Taxonomy" id="46503"/>
    <lineage>
        <taxon>Bacteria</taxon>
        <taxon>Pseudomonadati</taxon>
        <taxon>Bacteroidota</taxon>
        <taxon>Bacteroidia</taxon>
        <taxon>Bacteroidales</taxon>
        <taxon>Tannerellaceae</taxon>
        <taxon>Parabacteroides</taxon>
    </lineage>
</organism>
<name>A0A3R6J4E7_9BACT</name>
<sequence length="63" mass="7428">MRQEGNKGISSMVGDGFVVAYEKDGTWYILPYVFCSFIRNAFFENKYLFRYNSKIITLKFSVH</sequence>
<evidence type="ECO:0008006" key="3">
    <source>
        <dbReference type="Google" id="ProtNLM"/>
    </source>
</evidence>
<gene>
    <name evidence="1" type="ORF">DW828_12295</name>
</gene>